<reference evidence="1 2" key="1">
    <citation type="submission" date="2016-11" db="EMBL/GenBank/DDBJ databases">
        <authorList>
            <person name="Jaros S."/>
            <person name="Januszkiewicz K."/>
            <person name="Wedrychowicz H."/>
        </authorList>
    </citation>
    <scope>NUCLEOTIDE SEQUENCE [LARGE SCALE GENOMIC DNA]</scope>
    <source>
        <strain evidence="1 2">CECT 7868</strain>
    </source>
</reference>
<name>A0A1M5XAV5_9VIBR</name>
<dbReference type="InterPro" id="IPR001646">
    <property type="entry name" value="5peptide_repeat"/>
</dbReference>
<organism evidence="1 2">
    <name type="scientific">Vibrio aerogenes CECT 7868</name>
    <dbReference type="NCBI Taxonomy" id="1216006"/>
    <lineage>
        <taxon>Bacteria</taxon>
        <taxon>Pseudomonadati</taxon>
        <taxon>Pseudomonadota</taxon>
        <taxon>Gammaproteobacteria</taxon>
        <taxon>Vibrionales</taxon>
        <taxon>Vibrionaceae</taxon>
        <taxon>Vibrio</taxon>
    </lineage>
</organism>
<evidence type="ECO:0000313" key="2">
    <source>
        <dbReference type="Proteomes" id="UP000184608"/>
    </source>
</evidence>
<sequence length="199" mass="22981">MENFEDGRTYFNVSFSGLEWPEADYSDIEFEECLFSDCDFSGTTFKDCRLTNCEFRNCNLSLTELTQSRLFGITFQDSKLVGVDWTRADWPSFHVDFELQFIRCLLNDSSFFGLTLNELILQECKLHDVDFREGNFKKSVMCGSDFTRSLFMRSDLQGADFSDATDYMIDVLENQIKGAKFSRYEALNLLGTLGIELVD</sequence>
<dbReference type="AlphaFoldDB" id="A0A1M5XAV5"/>
<dbReference type="STRING" id="1216006.VA7868_01073"/>
<dbReference type="EMBL" id="FQXZ01000010">
    <property type="protein sequence ID" value="SHH96941.1"/>
    <property type="molecule type" value="Genomic_DNA"/>
</dbReference>
<dbReference type="RefSeq" id="WP_073602840.1">
    <property type="nucleotide sequence ID" value="NZ_FQXZ01000010.1"/>
</dbReference>
<keyword evidence="2" id="KW-1185">Reference proteome</keyword>
<evidence type="ECO:0000313" key="1">
    <source>
        <dbReference type="EMBL" id="SHH96941.1"/>
    </source>
</evidence>
<dbReference type="SUPFAM" id="SSF141571">
    <property type="entry name" value="Pentapeptide repeat-like"/>
    <property type="match status" value="1"/>
</dbReference>
<dbReference type="PANTHER" id="PTHR42999:SF1">
    <property type="entry name" value="PENTAPEPTIDE REPEAT-CONTAINING PROTEIN"/>
    <property type="match status" value="1"/>
</dbReference>
<dbReference type="Proteomes" id="UP000184608">
    <property type="component" value="Unassembled WGS sequence"/>
</dbReference>
<dbReference type="OrthoDB" id="5290767at2"/>
<dbReference type="Gene3D" id="2.160.20.80">
    <property type="entry name" value="E3 ubiquitin-protein ligase SopA"/>
    <property type="match status" value="1"/>
</dbReference>
<dbReference type="PANTHER" id="PTHR42999">
    <property type="entry name" value="ANTIBIOTIC RESISTANCE PROTEIN MCBG"/>
    <property type="match status" value="1"/>
</dbReference>
<proteinExistence type="predicted"/>
<gene>
    <name evidence="1" type="ORF">VA7868_01073</name>
</gene>
<accession>A0A1M5XAV5</accession>
<dbReference type="InterPro" id="IPR052949">
    <property type="entry name" value="PA_immunity-related"/>
</dbReference>
<protein>
    <submittedName>
        <fullName evidence="1">Pentapeptide repeats (8 copies)</fullName>
    </submittedName>
</protein>
<dbReference type="Pfam" id="PF13599">
    <property type="entry name" value="Pentapeptide_4"/>
    <property type="match status" value="2"/>
</dbReference>